<dbReference type="InterPro" id="IPR050266">
    <property type="entry name" value="AB_hydrolase_sf"/>
</dbReference>
<dbReference type="GO" id="GO:0047372">
    <property type="term" value="F:monoacylglycerol lipase activity"/>
    <property type="evidence" value="ECO:0007669"/>
    <property type="project" value="TreeGrafter"/>
</dbReference>
<dbReference type="InterPro" id="IPR029058">
    <property type="entry name" value="AB_hydrolase_fold"/>
</dbReference>
<proteinExistence type="predicted"/>
<name>A0A5B9FWY6_9FLAO</name>
<accession>A0A5B9FWY6</accession>
<dbReference type="Pfam" id="PF00561">
    <property type="entry name" value="Abhydrolase_1"/>
    <property type="match status" value="1"/>
</dbReference>
<dbReference type="OrthoDB" id="9773293at2"/>
<dbReference type="PANTHER" id="PTHR43798:SF5">
    <property type="entry name" value="MONOACYLGLYCEROL LIPASE ABHD6"/>
    <property type="match status" value="1"/>
</dbReference>
<evidence type="ECO:0000313" key="3">
    <source>
        <dbReference type="Proteomes" id="UP000321222"/>
    </source>
</evidence>
<dbReference type="Proteomes" id="UP000321222">
    <property type="component" value="Chromosome"/>
</dbReference>
<dbReference type="AlphaFoldDB" id="A0A5B9FWY6"/>
<feature type="domain" description="AB hydrolase-1" evidence="1">
    <location>
        <begin position="37"/>
        <end position="271"/>
    </location>
</feature>
<keyword evidence="3" id="KW-1185">Reference proteome</keyword>
<evidence type="ECO:0000313" key="2">
    <source>
        <dbReference type="EMBL" id="QEE50809.1"/>
    </source>
</evidence>
<evidence type="ECO:0000259" key="1">
    <source>
        <dbReference type="Pfam" id="PF00561"/>
    </source>
</evidence>
<dbReference type="RefSeq" id="WP_147584255.1">
    <property type="nucleotide sequence ID" value="NZ_CP042831.1"/>
</dbReference>
<organism evidence="2 3">
    <name type="scientific">Flavobacterium alkalisoli</name>
    <dbReference type="NCBI Taxonomy" id="2602769"/>
    <lineage>
        <taxon>Bacteria</taxon>
        <taxon>Pseudomonadati</taxon>
        <taxon>Bacteroidota</taxon>
        <taxon>Flavobacteriia</taxon>
        <taxon>Flavobacteriales</taxon>
        <taxon>Flavobacteriaceae</taxon>
        <taxon>Flavobacterium</taxon>
    </lineage>
</organism>
<dbReference type="EMBL" id="CP042831">
    <property type="protein sequence ID" value="QEE50809.1"/>
    <property type="molecule type" value="Genomic_DNA"/>
</dbReference>
<dbReference type="GO" id="GO:0016020">
    <property type="term" value="C:membrane"/>
    <property type="evidence" value="ECO:0007669"/>
    <property type="project" value="TreeGrafter"/>
</dbReference>
<sequence length="292" mass="32488">MKSTTQNKKQTALTSETKYLELEGRTLAYRSIGEGSPVLLINRFRGTLDTWDPLFLDTLAQKHQVIFFDYTGIGYSTGTLPTDITLVAKDAKDVAEALELKDTAVLGWSFGGLVAQVAAFSYPDLFKQAILVGTGPSGKREVPLEQAFLDAALKPVNDFEDEIVLFFEPKSEASKLAAKASHDRIAKRLDVSKIPSQMDVFQLYFQNSAGLAEDPLNFREKFKTTTIPILIICGDHDIAFDIKNWYPLIGEMSTGQLIVFPQTGHAPQHEHVELVVNYIESFLTNAKNKRVL</sequence>
<dbReference type="InterPro" id="IPR000073">
    <property type="entry name" value="AB_hydrolase_1"/>
</dbReference>
<keyword evidence="2" id="KW-0378">Hydrolase</keyword>
<gene>
    <name evidence="2" type="ORF">FUA48_14850</name>
</gene>
<dbReference type="SUPFAM" id="SSF53474">
    <property type="entry name" value="alpha/beta-Hydrolases"/>
    <property type="match status" value="1"/>
</dbReference>
<dbReference type="Gene3D" id="3.40.50.1820">
    <property type="entry name" value="alpha/beta hydrolase"/>
    <property type="match status" value="1"/>
</dbReference>
<dbReference type="PANTHER" id="PTHR43798">
    <property type="entry name" value="MONOACYLGLYCEROL LIPASE"/>
    <property type="match status" value="1"/>
</dbReference>
<dbReference type="KEGG" id="fak:FUA48_14850"/>
<protein>
    <submittedName>
        <fullName evidence="2">Alpha/beta hydrolase</fullName>
    </submittedName>
</protein>
<reference evidence="2 3" key="1">
    <citation type="submission" date="2019-08" db="EMBL/GenBank/DDBJ databases">
        <title>Flavobacterium alkalisoli sp. nov., isolated from rhizosphere soil of Suaeda salsa.</title>
        <authorList>
            <person name="Sun J.-Q."/>
            <person name="Xu L."/>
        </authorList>
    </citation>
    <scope>NUCLEOTIDE SEQUENCE [LARGE SCALE GENOMIC DNA]</scope>
    <source>
        <strain evidence="2 3">XS-5</strain>
    </source>
</reference>
<dbReference type="GO" id="GO:0046464">
    <property type="term" value="P:acylglycerol catabolic process"/>
    <property type="evidence" value="ECO:0007669"/>
    <property type="project" value="TreeGrafter"/>
</dbReference>